<feature type="compositionally biased region" description="Polar residues" evidence="1">
    <location>
        <begin position="1"/>
        <end position="17"/>
    </location>
</feature>
<evidence type="ECO:0000313" key="2">
    <source>
        <dbReference type="EMBL" id="JAD64477.1"/>
    </source>
</evidence>
<organism evidence="2">
    <name type="scientific">Arundo donax</name>
    <name type="common">Giant reed</name>
    <name type="synonym">Donax arundinaceus</name>
    <dbReference type="NCBI Taxonomy" id="35708"/>
    <lineage>
        <taxon>Eukaryota</taxon>
        <taxon>Viridiplantae</taxon>
        <taxon>Streptophyta</taxon>
        <taxon>Embryophyta</taxon>
        <taxon>Tracheophyta</taxon>
        <taxon>Spermatophyta</taxon>
        <taxon>Magnoliopsida</taxon>
        <taxon>Liliopsida</taxon>
        <taxon>Poales</taxon>
        <taxon>Poaceae</taxon>
        <taxon>PACMAD clade</taxon>
        <taxon>Arundinoideae</taxon>
        <taxon>Arundineae</taxon>
        <taxon>Arundo</taxon>
    </lineage>
</organism>
<dbReference type="EMBL" id="GBRH01233418">
    <property type="protein sequence ID" value="JAD64477.1"/>
    <property type="molecule type" value="Transcribed_RNA"/>
</dbReference>
<dbReference type="AlphaFoldDB" id="A0A0A9BYY5"/>
<name>A0A0A9BYY5_ARUDO</name>
<feature type="compositionally biased region" description="Low complexity" evidence="1">
    <location>
        <begin position="26"/>
        <end position="43"/>
    </location>
</feature>
<protein>
    <submittedName>
        <fullName evidence="2">Uncharacterized protein</fullName>
    </submittedName>
</protein>
<accession>A0A0A9BYY5</accession>
<proteinExistence type="predicted"/>
<evidence type="ECO:0000256" key="1">
    <source>
        <dbReference type="SAM" id="MobiDB-lite"/>
    </source>
</evidence>
<reference evidence="2" key="2">
    <citation type="journal article" date="2015" name="Data Brief">
        <title>Shoot transcriptome of the giant reed, Arundo donax.</title>
        <authorList>
            <person name="Barrero R.A."/>
            <person name="Guerrero F.D."/>
            <person name="Moolhuijzen P."/>
            <person name="Goolsby J.A."/>
            <person name="Tidwell J."/>
            <person name="Bellgard S.E."/>
            <person name="Bellgard M.I."/>
        </authorList>
    </citation>
    <scope>NUCLEOTIDE SEQUENCE</scope>
    <source>
        <tissue evidence="2">Shoot tissue taken approximately 20 cm above the soil surface</tissue>
    </source>
</reference>
<sequence>MSSSISLYAPRSSSSGSCACPLRSTPLASIQPPSSPLASSPPLGEEGDHLDAKGACGGEGVEGEVDSGGTPVKTTMSSGPPMLGCGRGRPEKALPNTPRRGGEGGGAPRTACAAAAPPCAAAGTRQGGGE</sequence>
<reference evidence="2" key="1">
    <citation type="submission" date="2014-09" db="EMBL/GenBank/DDBJ databases">
        <authorList>
            <person name="Magalhaes I.L.F."/>
            <person name="Oliveira U."/>
            <person name="Santos F.R."/>
            <person name="Vidigal T.H.D.A."/>
            <person name="Brescovit A.D."/>
            <person name="Santos A.J."/>
        </authorList>
    </citation>
    <scope>NUCLEOTIDE SEQUENCE</scope>
    <source>
        <tissue evidence="2">Shoot tissue taken approximately 20 cm above the soil surface</tissue>
    </source>
</reference>
<feature type="region of interest" description="Disordered" evidence="1">
    <location>
        <begin position="1"/>
        <end position="130"/>
    </location>
</feature>
<feature type="compositionally biased region" description="Low complexity" evidence="1">
    <location>
        <begin position="108"/>
        <end position="124"/>
    </location>
</feature>